<comment type="caution">
    <text evidence="8">The sequence shown here is derived from an EMBL/GenBank/DDBJ whole genome shotgun (WGS) entry which is preliminary data.</text>
</comment>
<gene>
    <name evidence="8" type="ORF">GC102_06410</name>
</gene>
<feature type="domain" description="Glucose-methanol-choline oxidoreductase N-terminal" evidence="6">
    <location>
        <begin position="88"/>
        <end position="263"/>
    </location>
</feature>
<reference evidence="8 9" key="1">
    <citation type="submission" date="2019-10" db="EMBL/GenBank/DDBJ databases">
        <title>Description of Paenibacillus choica sp. nov.</title>
        <authorList>
            <person name="Carlier A."/>
            <person name="Qi S."/>
        </authorList>
    </citation>
    <scope>NUCLEOTIDE SEQUENCE [LARGE SCALE GENOMIC DNA]</scope>
    <source>
        <strain evidence="8 9">LMG 31460</strain>
    </source>
</reference>
<dbReference type="InterPro" id="IPR051473">
    <property type="entry name" value="P2Ox-like"/>
</dbReference>
<sequence length="468" mass="51392">MANTEYDVLIVGTGAGGGAVLWRLCEKWKNSGKRIGVVEAGGLVLPTHMNNVATLGGERAVRFAASHKVPFPAIEDPVEFPLAKQVLALGGKTIFWGLVSPRFPPSAFAEWPLSYEEINPYYNIAEQVMNVGPDFFEDSSAQQVLFKRLQENGFPNVIPYPYAVYTKSSKYGKVFSNPFFSSIVFLAYALNLRAFDLAVSARCVRISQDKDKVTGVTVMDPALRSYNIKAKKVVLATSTLENPRLMLASGIPGKAIGHYLTDHSFIVAGGKASRKEFPEIPGIVGLLMPASEHEPFQIQMGGGIGKEVYFQQYQNIPFQEELSLHILGFGEVQPRYENRVFLDPAKRDRYGVPFIKIDFSYSKRDYAVINRMEATLKRFAASAGVTLQKEPGQTEICMRQPGGSIHEAGTCRMGDNPLTSVTNRFGQVHGISGLYVADNSVFPTVSGTNPTLTIVALAIRTADYIALQ</sequence>
<dbReference type="PANTHER" id="PTHR42784">
    <property type="entry name" value="PYRANOSE 2-OXIDASE"/>
    <property type="match status" value="1"/>
</dbReference>
<keyword evidence="4" id="KW-0274">FAD</keyword>
<keyword evidence="3" id="KW-0285">Flavoprotein</keyword>
<evidence type="ECO:0000313" key="8">
    <source>
        <dbReference type="EMBL" id="NOU85413.1"/>
    </source>
</evidence>
<name>A0ABX1YWW9_9BACL</name>
<evidence type="ECO:0000256" key="2">
    <source>
        <dbReference type="ARBA" id="ARBA00010790"/>
    </source>
</evidence>
<feature type="domain" description="Glucose-methanol-choline oxidoreductase C-terminal" evidence="7">
    <location>
        <begin position="334"/>
        <end position="458"/>
    </location>
</feature>
<evidence type="ECO:0000313" key="9">
    <source>
        <dbReference type="Proteomes" id="UP000658690"/>
    </source>
</evidence>
<dbReference type="EMBL" id="WHOC01000028">
    <property type="protein sequence ID" value="NOU85413.1"/>
    <property type="molecule type" value="Genomic_DNA"/>
</dbReference>
<keyword evidence="9" id="KW-1185">Reference proteome</keyword>
<evidence type="ECO:0000256" key="4">
    <source>
        <dbReference type="ARBA" id="ARBA00022827"/>
    </source>
</evidence>
<protein>
    <submittedName>
        <fullName evidence="8">GMC family oxidoreductase</fullName>
    </submittedName>
</protein>
<dbReference type="Gene3D" id="3.50.50.60">
    <property type="entry name" value="FAD/NAD(P)-binding domain"/>
    <property type="match status" value="2"/>
</dbReference>
<proteinExistence type="inferred from homology"/>
<evidence type="ECO:0000259" key="6">
    <source>
        <dbReference type="Pfam" id="PF00732"/>
    </source>
</evidence>
<dbReference type="InterPro" id="IPR036188">
    <property type="entry name" value="FAD/NAD-bd_sf"/>
</dbReference>
<accession>A0ABX1YWW9</accession>
<organism evidence="8 9">
    <name type="scientific">Paenibacillus germinis</name>
    <dbReference type="NCBI Taxonomy" id="2654979"/>
    <lineage>
        <taxon>Bacteria</taxon>
        <taxon>Bacillati</taxon>
        <taxon>Bacillota</taxon>
        <taxon>Bacilli</taxon>
        <taxon>Bacillales</taxon>
        <taxon>Paenibacillaceae</taxon>
        <taxon>Paenibacillus</taxon>
    </lineage>
</organism>
<dbReference type="InterPro" id="IPR007867">
    <property type="entry name" value="GMC_OxRtase_C"/>
</dbReference>
<comment type="cofactor">
    <cofactor evidence="1">
        <name>FAD</name>
        <dbReference type="ChEBI" id="CHEBI:57692"/>
    </cofactor>
</comment>
<dbReference type="Pfam" id="PF05199">
    <property type="entry name" value="GMC_oxred_C"/>
    <property type="match status" value="1"/>
</dbReference>
<dbReference type="SUPFAM" id="SSF51905">
    <property type="entry name" value="FAD/NAD(P)-binding domain"/>
    <property type="match status" value="1"/>
</dbReference>
<evidence type="ECO:0000259" key="7">
    <source>
        <dbReference type="Pfam" id="PF05199"/>
    </source>
</evidence>
<dbReference type="PANTHER" id="PTHR42784:SF1">
    <property type="entry name" value="PYRANOSE 2-OXIDASE"/>
    <property type="match status" value="1"/>
</dbReference>
<dbReference type="Pfam" id="PF00732">
    <property type="entry name" value="GMC_oxred_N"/>
    <property type="match status" value="1"/>
</dbReference>
<evidence type="ECO:0000256" key="5">
    <source>
        <dbReference type="ARBA" id="ARBA00023002"/>
    </source>
</evidence>
<comment type="similarity">
    <text evidence="2">Belongs to the GMC oxidoreductase family.</text>
</comment>
<evidence type="ECO:0000256" key="3">
    <source>
        <dbReference type="ARBA" id="ARBA00022630"/>
    </source>
</evidence>
<dbReference type="SUPFAM" id="SSF54373">
    <property type="entry name" value="FAD-linked reductases, C-terminal domain"/>
    <property type="match status" value="1"/>
</dbReference>
<keyword evidence="5" id="KW-0560">Oxidoreductase</keyword>
<dbReference type="InterPro" id="IPR000172">
    <property type="entry name" value="GMC_OxRdtase_N"/>
</dbReference>
<dbReference type="Proteomes" id="UP000658690">
    <property type="component" value="Unassembled WGS sequence"/>
</dbReference>
<evidence type="ECO:0000256" key="1">
    <source>
        <dbReference type="ARBA" id="ARBA00001974"/>
    </source>
</evidence>